<dbReference type="GO" id="GO:0009254">
    <property type="term" value="P:peptidoglycan turnover"/>
    <property type="evidence" value="ECO:0007669"/>
    <property type="project" value="UniProtKB-UniRule"/>
</dbReference>
<reference evidence="2" key="1">
    <citation type="submission" date="2016-08" db="EMBL/GenBank/DDBJ databases">
        <title>Complete Genome Seqeunce of Paenibacillus sp. nov. IHBB 9852 from high altitute lake of Indian trans-Himalayas.</title>
        <authorList>
            <person name="Kiran S."/>
            <person name="Swarnkar M.K."/>
            <person name="Rana A."/>
            <person name="Tewari R."/>
            <person name="Gulati A."/>
        </authorList>
    </citation>
    <scope>NUCLEOTIDE SEQUENCE [LARGE SCALE GENOMIC DNA]</scope>
    <source>
        <strain evidence="2">IHBB 9852</strain>
    </source>
</reference>
<dbReference type="UniPathway" id="UPA00544"/>
<dbReference type="SUPFAM" id="SSF53067">
    <property type="entry name" value="Actin-like ATPase domain"/>
    <property type="match status" value="1"/>
</dbReference>
<dbReference type="EMBL" id="CP016809">
    <property type="protein sequence ID" value="ANY74306.1"/>
    <property type="molecule type" value="Genomic_DNA"/>
</dbReference>
<dbReference type="InterPro" id="IPR005338">
    <property type="entry name" value="Anhydro_N_Ac-Mur_kinase"/>
</dbReference>
<comment type="pathway">
    <text evidence="1">Cell wall biogenesis; peptidoglycan recycling.</text>
</comment>
<dbReference type="GO" id="GO:0097175">
    <property type="term" value="P:1,6-anhydro-N-acetyl-beta-muramic acid catabolic process"/>
    <property type="evidence" value="ECO:0007669"/>
    <property type="project" value="UniProtKB-UniRule"/>
</dbReference>
<keyword evidence="1" id="KW-0547">Nucleotide-binding</keyword>
<evidence type="ECO:0000313" key="2">
    <source>
        <dbReference type="EMBL" id="ANY74306.1"/>
    </source>
</evidence>
<keyword evidence="1" id="KW-0808">Transferase</keyword>
<name>A0A1B2E2U0_9BACL</name>
<dbReference type="Pfam" id="PF03702">
    <property type="entry name" value="AnmK"/>
    <property type="match status" value="1"/>
</dbReference>
<feature type="binding site" evidence="1">
    <location>
        <begin position="20"/>
        <end position="27"/>
    </location>
    <ligand>
        <name>ATP</name>
        <dbReference type="ChEBI" id="CHEBI:30616"/>
    </ligand>
</feature>
<dbReference type="PANTHER" id="PTHR30605">
    <property type="entry name" value="ANHYDRO-N-ACETYLMURAMIC ACID KINASE"/>
    <property type="match status" value="1"/>
</dbReference>
<keyword evidence="1" id="KW-0067">ATP-binding</keyword>
<dbReference type="InterPro" id="IPR043129">
    <property type="entry name" value="ATPase_NBD"/>
</dbReference>
<dbReference type="CDD" id="cd24050">
    <property type="entry name" value="ASKHA_NBD_ANMK"/>
    <property type="match status" value="1"/>
</dbReference>
<comment type="catalytic activity">
    <reaction evidence="1">
        <text>1,6-anhydro-N-acetyl-beta-muramate + ATP + H2O = N-acetyl-D-muramate 6-phosphate + ADP + H(+)</text>
        <dbReference type="Rhea" id="RHEA:24952"/>
        <dbReference type="ChEBI" id="CHEBI:15377"/>
        <dbReference type="ChEBI" id="CHEBI:15378"/>
        <dbReference type="ChEBI" id="CHEBI:30616"/>
        <dbReference type="ChEBI" id="CHEBI:58690"/>
        <dbReference type="ChEBI" id="CHEBI:58722"/>
        <dbReference type="ChEBI" id="CHEBI:456216"/>
        <dbReference type="EC" id="2.7.1.170"/>
    </reaction>
</comment>
<accession>A0A1B2E2U0</accession>
<dbReference type="KEGG" id="pib:BBD41_17955"/>
<dbReference type="GO" id="GO:0016773">
    <property type="term" value="F:phosphotransferase activity, alcohol group as acceptor"/>
    <property type="evidence" value="ECO:0007669"/>
    <property type="project" value="UniProtKB-UniRule"/>
</dbReference>
<comment type="similarity">
    <text evidence="1">Belongs to the anhydro-N-acetylmuramic acid kinase family.</text>
</comment>
<gene>
    <name evidence="1" type="primary">anmK</name>
    <name evidence="2" type="ORF">BBD41_17955</name>
</gene>
<dbReference type="GO" id="GO:0006040">
    <property type="term" value="P:amino sugar metabolic process"/>
    <property type="evidence" value="ECO:0007669"/>
    <property type="project" value="InterPro"/>
</dbReference>
<organism evidence="2">
    <name type="scientific">Paenibacillus ihbetae</name>
    <dbReference type="NCBI Taxonomy" id="1870820"/>
    <lineage>
        <taxon>Bacteria</taxon>
        <taxon>Bacillati</taxon>
        <taxon>Bacillota</taxon>
        <taxon>Bacilli</taxon>
        <taxon>Bacillales</taxon>
        <taxon>Paenibacillaceae</taxon>
        <taxon>Paenibacillus</taxon>
    </lineage>
</organism>
<dbReference type="GO" id="GO:0016301">
    <property type="term" value="F:kinase activity"/>
    <property type="evidence" value="ECO:0007669"/>
    <property type="project" value="UniProtKB-KW"/>
</dbReference>
<dbReference type="AlphaFoldDB" id="A0A1B2E2U0"/>
<dbReference type="HAMAP" id="MF_01270">
    <property type="entry name" value="AnhMurNAc_kinase"/>
    <property type="match status" value="1"/>
</dbReference>
<dbReference type="NCBIfam" id="NF007148">
    <property type="entry name" value="PRK09585.3-2"/>
    <property type="match status" value="1"/>
</dbReference>
<proteinExistence type="inferred from homology"/>
<dbReference type="PANTHER" id="PTHR30605:SF0">
    <property type="entry name" value="ANHYDRO-N-ACETYLMURAMIC ACID KINASE"/>
    <property type="match status" value="1"/>
</dbReference>
<evidence type="ECO:0000256" key="1">
    <source>
        <dbReference type="HAMAP-Rule" id="MF_01270"/>
    </source>
</evidence>
<dbReference type="Gene3D" id="3.30.420.40">
    <property type="match status" value="2"/>
</dbReference>
<keyword evidence="1" id="KW-0119">Carbohydrate metabolism</keyword>
<dbReference type="GO" id="GO:0005524">
    <property type="term" value="F:ATP binding"/>
    <property type="evidence" value="ECO:0007669"/>
    <property type="project" value="UniProtKB-UniRule"/>
</dbReference>
<dbReference type="RefSeq" id="WP_099478393.1">
    <property type="nucleotide sequence ID" value="NZ_CP016809.1"/>
</dbReference>
<comment type="pathway">
    <text evidence="1">Amino-sugar metabolism; 1,6-anhydro-N-acetylmuramate degradation.</text>
</comment>
<protein>
    <recommendedName>
        <fullName evidence="1">Anhydro-N-acetylmuramic acid kinase</fullName>
        <ecNumber evidence="1">2.7.1.170</ecNumber>
    </recommendedName>
    <alternativeName>
        <fullName evidence="1">AnhMurNAc kinase</fullName>
    </alternativeName>
</protein>
<keyword evidence="1 2" id="KW-0418">Kinase</keyword>
<sequence>MILAPRKQGEPAVVIGLMSGTSLDGIDAAIVRIHGSGLTASAELLHYYSRSYEPELRRRLQELCGTEHSSSPAVCSMNAYLGYRFGEAVLEAIADAGMRMEDVDLISSHGQTIWHLPVAEPDDPYSTPSTLQIGDISVIAKHTGLPVVGDFRPADMAVGGQGAPFAPYGDLILFRHPERGRLLQNVGGIGNCTALPAGADPSEVLAFDTGPGNMVIDAVVHALTGGRLSYDEGGKWAAQGKPDEALLEEMMSHAYFQAPPPKSTGRELFGQPYAASFLKAARTRGLSDEDIVATATAFTAVSIADSYERYVFPRVPIAEVIVTGGGAHNRTLLHMLSQRLPGQQVMTSAELGWNDDAKEAVIFALLGNDFVHGVPNNLPAATGAQRPTVMGKLALP</sequence>
<comment type="function">
    <text evidence="1">Catalyzes the specific phosphorylation of 1,6-anhydro-N-acetylmuramic acid (anhMurNAc) with the simultaneous cleavage of the 1,6-anhydro ring, generating MurNAc-6-P. Is required for the utilization of anhMurNAc either imported from the medium or derived from its own cell wall murein, and thus plays a role in cell wall recycling.</text>
</comment>
<dbReference type="EC" id="2.7.1.170" evidence="1"/>
<dbReference type="UniPathway" id="UPA00343"/>